<reference evidence="2 3" key="1">
    <citation type="journal article" date="2017" name="Front. Genet.">
        <title>Draft sequencing of the heterozygous diploid genome of Satsuma (Citrus unshiu Marc.) using a hybrid assembly approach.</title>
        <authorList>
            <person name="Shimizu T."/>
            <person name="Tanizawa Y."/>
            <person name="Mochizuki T."/>
            <person name="Nagasaki H."/>
            <person name="Yoshioka T."/>
            <person name="Toyoda A."/>
            <person name="Fujiyama A."/>
            <person name="Kaminuma E."/>
            <person name="Nakamura Y."/>
        </authorList>
    </citation>
    <scope>NUCLEOTIDE SEQUENCE [LARGE SCALE GENOMIC DNA]</scope>
    <source>
        <strain evidence="3">cv. Miyagawa wase</strain>
    </source>
</reference>
<proteinExistence type="predicted"/>
<gene>
    <name evidence="2" type="ORF">CUMW_098190</name>
</gene>
<accession>A0A2H5P3A9</accession>
<feature type="compositionally biased region" description="Polar residues" evidence="1">
    <location>
        <begin position="438"/>
        <end position="455"/>
    </location>
</feature>
<comment type="caution">
    <text evidence="2">The sequence shown here is derived from an EMBL/GenBank/DDBJ whole genome shotgun (WGS) entry which is preliminary data.</text>
</comment>
<evidence type="ECO:0000313" key="2">
    <source>
        <dbReference type="EMBL" id="GAY46585.1"/>
    </source>
</evidence>
<feature type="compositionally biased region" description="Polar residues" evidence="1">
    <location>
        <begin position="225"/>
        <end position="237"/>
    </location>
</feature>
<feature type="region of interest" description="Disordered" evidence="1">
    <location>
        <begin position="424"/>
        <end position="459"/>
    </location>
</feature>
<dbReference type="PANTHER" id="PTHR34461:SF4">
    <property type="entry name" value="OS01G0101800 PROTEIN"/>
    <property type="match status" value="1"/>
</dbReference>
<protein>
    <submittedName>
        <fullName evidence="2">Uncharacterized protein</fullName>
    </submittedName>
</protein>
<keyword evidence="3" id="KW-1185">Reference proteome</keyword>
<organism evidence="2 3">
    <name type="scientific">Citrus unshiu</name>
    <name type="common">Satsuma mandarin</name>
    <name type="synonym">Citrus nobilis var. unshiu</name>
    <dbReference type="NCBI Taxonomy" id="55188"/>
    <lineage>
        <taxon>Eukaryota</taxon>
        <taxon>Viridiplantae</taxon>
        <taxon>Streptophyta</taxon>
        <taxon>Embryophyta</taxon>
        <taxon>Tracheophyta</taxon>
        <taxon>Spermatophyta</taxon>
        <taxon>Magnoliopsida</taxon>
        <taxon>eudicotyledons</taxon>
        <taxon>Gunneridae</taxon>
        <taxon>Pentapetalae</taxon>
        <taxon>rosids</taxon>
        <taxon>malvids</taxon>
        <taxon>Sapindales</taxon>
        <taxon>Rutaceae</taxon>
        <taxon>Aurantioideae</taxon>
        <taxon>Citrus</taxon>
    </lineage>
</organism>
<evidence type="ECO:0000313" key="3">
    <source>
        <dbReference type="Proteomes" id="UP000236630"/>
    </source>
</evidence>
<feature type="region of interest" description="Disordered" evidence="1">
    <location>
        <begin position="618"/>
        <end position="646"/>
    </location>
</feature>
<dbReference type="EMBL" id="BDQV01000034">
    <property type="protein sequence ID" value="GAY46585.1"/>
    <property type="molecule type" value="Genomic_DNA"/>
</dbReference>
<name>A0A2H5P3A9_CITUN</name>
<feature type="region of interest" description="Disordered" evidence="1">
    <location>
        <begin position="213"/>
        <end position="237"/>
    </location>
</feature>
<feature type="region of interest" description="Disordered" evidence="1">
    <location>
        <begin position="825"/>
        <end position="845"/>
    </location>
</feature>
<dbReference type="AlphaFoldDB" id="A0A2H5P3A9"/>
<feature type="compositionally biased region" description="Basic and acidic residues" evidence="1">
    <location>
        <begin position="323"/>
        <end position="350"/>
    </location>
</feature>
<sequence>MAEERKLSSMKRAATANDLHPTVGMFTRSKSEMCLHRNRSGRVRFDSFPLPLSEKRRRTALRQDSSSSVDGGDDDLSCILIKDLRTKRVFSKGFPMNSCFERKKVEEGSVEESAQSTPPDIEFLVDTKVAEEDGNPNMGSVPEKQSNEFDQKSPRIKSFLRPCSRVKLFKAPGSVSYRRLLPFLMDISEENSGGEKMVVEEKSLLTSHGHENLINKPTTEIGPAKSNNLDSGNRSNSTPFECIEEPCKAQQFSHALISMVDEWSKPILKGGIKKFNFKNNSVLFSSCDTKLMDTEETENIGVANPENMNNLICSESLALEEKCNSGKDNEDGKRFDDTKQSEIEDVHKFDLGGSSAVSIPNDRDSNLSDGELNESLSNAEQKDDHNGEVLDQIDNANKDYAPRTSPDGDIFGKPEVAENGGIKKCMHNEDDIPGKPSIGSSHRSNIPANDKATGSSRRRKQVINRLSRLKLFRTPGSVSYRRMLPFLKDVAEASPCASRKDHVLKLEKNFEANPPSPPFVSDYQEIPLGNPKGKDCQAERCAGHCNALPILAADASSNDQEINSKLLKDVNESPNPLNKKQEQDVHFEQDISDTGRKLESGPEIMDINHEIILSGTELRPHSTSGSFWTKDDKEASSPPSSLSIEEDCSNPAIEVSDDAKPIEADRLHQKSSLHATSFCLNTSAPVFKKGILKRNPRGCRGLCTCLNCSSFRLHAEKAFEFSRNQMQDAEEVCLDLIKELSYIRNMLKKSPFSTDGHALVSGSQIKEVCKRASEVEALAQNRLSEMNFDLNIHCRVTCTEGPRVRFANYVEEKVITKPDLPRKYSGLGKTEKNNVGGKRDMMETW</sequence>
<feature type="compositionally biased region" description="Basic and acidic residues" evidence="1">
    <location>
        <begin position="829"/>
        <end position="845"/>
    </location>
</feature>
<dbReference type="Proteomes" id="UP000236630">
    <property type="component" value="Unassembled WGS sequence"/>
</dbReference>
<dbReference type="PANTHER" id="PTHR34461">
    <property type="entry name" value="EXPRESSED PROTEIN"/>
    <property type="match status" value="1"/>
</dbReference>
<feature type="region of interest" description="Disordered" evidence="1">
    <location>
        <begin position="397"/>
        <end position="416"/>
    </location>
</feature>
<evidence type="ECO:0000256" key="1">
    <source>
        <dbReference type="SAM" id="MobiDB-lite"/>
    </source>
</evidence>
<feature type="region of interest" description="Disordered" evidence="1">
    <location>
        <begin position="323"/>
        <end position="372"/>
    </location>
</feature>